<organism evidence="1 2">
    <name type="scientific">Zobellia amurskyensis</name>
    <dbReference type="NCBI Taxonomy" id="248905"/>
    <lineage>
        <taxon>Bacteria</taxon>
        <taxon>Pseudomonadati</taxon>
        <taxon>Bacteroidota</taxon>
        <taxon>Flavobacteriia</taxon>
        <taxon>Flavobacteriales</taxon>
        <taxon>Flavobacteriaceae</taxon>
        <taxon>Zobellia</taxon>
    </lineage>
</organism>
<dbReference type="Proteomes" id="UP000540519">
    <property type="component" value="Unassembled WGS sequence"/>
</dbReference>
<reference evidence="1 2" key="1">
    <citation type="journal article" date="2019" name="Mar. Drugs">
        <title>Comparative Genomics and CAZyme Genome Repertoires of Marine Zobellia amurskyensis KMM 3526(T) and Zobellia laminariae KMM 3676(T).</title>
        <authorList>
            <person name="Chernysheva N."/>
            <person name="Bystritskaya E."/>
            <person name="Stenkova A."/>
            <person name="Golovkin I."/>
            <person name="Nedashkovskaya O."/>
            <person name="Isaeva M."/>
        </authorList>
    </citation>
    <scope>NUCLEOTIDE SEQUENCE [LARGE SCALE GENOMIC DNA]</scope>
    <source>
        <strain evidence="1 2">KMM 3526</strain>
    </source>
</reference>
<proteinExistence type="predicted"/>
<protein>
    <submittedName>
        <fullName evidence="1">Uncharacterized protein</fullName>
    </submittedName>
</protein>
<sequence>MKKTTTFSIAILTVVLVFVGISSFVLADLRNDEIKNDTQTKTEIKFAKTILQNAAIKQGLSKIGEHQTYEVTGTDHWKGLLGKMGNPWPVNGDKLGLKFTVGDFDGQATVLVGNKAGFTAGLQSWDYYEKVNGKYSTDVKDDAGLTFILAAFHYFFEIGNRLLEAPFIRYAGVDSLNGEEVEKVFVSWGNEATKEYDQYVVWIGKESGLIEALTFTTRDNFKPTPAFLYGAILFDDFRNIDGILIPFLQSAQLGEPNGDATDYVHQLKLENFKWDGFSAKEIRPFKNEKAIGNNKP</sequence>
<keyword evidence="2" id="KW-1185">Reference proteome</keyword>
<dbReference type="AlphaFoldDB" id="A0A7X2ZW33"/>
<dbReference type="EMBL" id="RCNR01000041">
    <property type="protein sequence ID" value="MUH37470.1"/>
    <property type="molecule type" value="Genomic_DNA"/>
</dbReference>
<evidence type="ECO:0000313" key="2">
    <source>
        <dbReference type="Proteomes" id="UP000540519"/>
    </source>
</evidence>
<dbReference type="OrthoDB" id="1160533at2"/>
<evidence type="ECO:0000313" key="1">
    <source>
        <dbReference type="EMBL" id="MUH37470.1"/>
    </source>
</evidence>
<gene>
    <name evidence="1" type="ORF">D9O36_16590</name>
</gene>
<accession>A0A7X2ZW33</accession>
<name>A0A7X2ZW33_9FLAO</name>
<dbReference type="RefSeq" id="WP_155600751.1">
    <property type="nucleotide sequence ID" value="NZ_RCNR01000041.1"/>
</dbReference>
<comment type="caution">
    <text evidence="1">The sequence shown here is derived from an EMBL/GenBank/DDBJ whole genome shotgun (WGS) entry which is preliminary data.</text>
</comment>